<dbReference type="SUPFAM" id="SSF52540">
    <property type="entry name" value="P-loop containing nucleoside triphosphate hydrolases"/>
    <property type="match status" value="1"/>
</dbReference>
<dbReference type="EMBL" id="JACXIY010000013">
    <property type="protein sequence ID" value="MBD2869149.1"/>
    <property type="molecule type" value="Genomic_DNA"/>
</dbReference>
<feature type="domain" description="ABC transporter" evidence="4">
    <location>
        <begin position="4"/>
        <end position="257"/>
    </location>
</feature>
<dbReference type="InterPro" id="IPR003439">
    <property type="entry name" value="ABC_transporter-like_ATP-bd"/>
</dbReference>
<protein>
    <submittedName>
        <fullName evidence="5">ATP-binding cassette domain-containing protein</fullName>
    </submittedName>
</protein>
<dbReference type="GO" id="GO:0016887">
    <property type="term" value="F:ATP hydrolysis activity"/>
    <property type="evidence" value="ECO:0007669"/>
    <property type="project" value="InterPro"/>
</dbReference>
<dbReference type="Pfam" id="PF00005">
    <property type="entry name" value="ABC_tran"/>
    <property type="match status" value="1"/>
</dbReference>
<comment type="caution">
    <text evidence="5">The sequence shown here is derived from an EMBL/GenBank/DDBJ whole genome shotgun (WGS) entry which is preliminary data.</text>
</comment>
<dbReference type="InterPro" id="IPR003593">
    <property type="entry name" value="AAA+_ATPase"/>
</dbReference>
<evidence type="ECO:0000256" key="3">
    <source>
        <dbReference type="ARBA" id="ARBA00022840"/>
    </source>
</evidence>
<dbReference type="Proteomes" id="UP000632125">
    <property type="component" value="Unassembled WGS sequence"/>
</dbReference>
<evidence type="ECO:0000313" key="6">
    <source>
        <dbReference type="Proteomes" id="UP000632125"/>
    </source>
</evidence>
<name>A0A927H720_9BACL</name>
<dbReference type="PROSITE" id="PS50893">
    <property type="entry name" value="ABC_TRANSPORTER_2"/>
    <property type="match status" value="1"/>
</dbReference>
<dbReference type="GO" id="GO:0005524">
    <property type="term" value="F:ATP binding"/>
    <property type="evidence" value="ECO:0007669"/>
    <property type="project" value="UniProtKB-KW"/>
</dbReference>
<dbReference type="SMART" id="SM00382">
    <property type="entry name" value="AAA"/>
    <property type="match status" value="1"/>
</dbReference>
<reference evidence="5" key="1">
    <citation type="submission" date="2020-09" db="EMBL/GenBank/DDBJ databases">
        <title>A novel bacterium of genus Paenibacillus, isolated from South China Sea.</title>
        <authorList>
            <person name="Huang H."/>
            <person name="Mo K."/>
            <person name="Hu Y."/>
        </authorList>
    </citation>
    <scope>NUCLEOTIDE SEQUENCE</scope>
    <source>
        <strain evidence="5">IB182493</strain>
    </source>
</reference>
<evidence type="ECO:0000259" key="4">
    <source>
        <dbReference type="PROSITE" id="PS50893"/>
    </source>
</evidence>
<dbReference type="PANTHER" id="PTHR42711">
    <property type="entry name" value="ABC TRANSPORTER ATP-BINDING PROTEIN"/>
    <property type="match status" value="1"/>
</dbReference>
<evidence type="ECO:0000256" key="1">
    <source>
        <dbReference type="ARBA" id="ARBA00022448"/>
    </source>
</evidence>
<keyword evidence="3 5" id="KW-0067">ATP-binding</keyword>
<keyword evidence="6" id="KW-1185">Reference proteome</keyword>
<keyword evidence="1" id="KW-0813">Transport</keyword>
<proteinExistence type="predicted"/>
<organism evidence="5 6">
    <name type="scientific">Paenibacillus arenilitoris</name>
    <dbReference type="NCBI Taxonomy" id="2772299"/>
    <lineage>
        <taxon>Bacteria</taxon>
        <taxon>Bacillati</taxon>
        <taxon>Bacillota</taxon>
        <taxon>Bacilli</taxon>
        <taxon>Bacillales</taxon>
        <taxon>Paenibacillaceae</taxon>
        <taxon>Paenibacillus</taxon>
    </lineage>
</organism>
<accession>A0A927H720</accession>
<dbReference type="InterPro" id="IPR027417">
    <property type="entry name" value="P-loop_NTPase"/>
</dbReference>
<dbReference type="InterPro" id="IPR050763">
    <property type="entry name" value="ABC_transporter_ATP-binding"/>
</dbReference>
<sequence>MSSIRVEQLGKAFRMKKKQEGLAGSVKSLLKPLYEDKAAVDGITFSARQGETVAFLGPNGAGKSTTIKMLTGILHPTSGFAEVLGCCPWTERTKLSYRIGSVFGQKSQLWYHLPPIDTFELMSRIYELRRGDYLQRRDELIKRFELEPYMHTPVRKLSLGERMRCEIAASLLHRPQVLFLDEPTIGLDVIVKQRIRQLIRELNEQEGTTVFLTSHDAGDIEQLCERAIVINYGRLVFNDRVEWMKQRYMTHKTIRLVLADDSGGMDVPGATIVERSGARLVLSVDTSLTTIEAALTDVMSSRRILDVTVEDPPMEEIITRMYGDFGEEVRTS</sequence>
<dbReference type="AlphaFoldDB" id="A0A927H720"/>
<dbReference type="Gene3D" id="3.40.50.300">
    <property type="entry name" value="P-loop containing nucleotide triphosphate hydrolases"/>
    <property type="match status" value="1"/>
</dbReference>
<keyword evidence="2" id="KW-0547">Nucleotide-binding</keyword>
<evidence type="ECO:0000313" key="5">
    <source>
        <dbReference type="EMBL" id="MBD2869149.1"/>
    </source>
</evidence>
<evidence type="ECO:0000256" key="2">
    <source>
        <dbReference type="ARBA" id="ARBA00022741"/>
    </source>
</evidence>
<gene>
    <name evidence="5" type="ORF">IDH41_11220</name>
</gene>
<dbReference type="PANTHER" id="PTHR42711:SF1">
    <property type="entry name" value="ABC-TRANSPORT PROTEIN, ATP-BINDING COMPONENT"/>
    <property type="match status" value="1"/>
</dbReference>